<dbReference type="WBParaSite" id="PS1159_v2.g11850.t1">
    <property type="protein sequence ID" value="PS1159_v2.g11850.t1"/>
    <property type="gene ID" value="PS1159_v2.g11850"/>
</dbReference>
<proteinExistence type="predicted"/>
<organism evidence="1 2">
    <name type="scientific">Panagrolaimus sp. PS1159</name>
    <dbReference type="NCBI Taxonomy" id="55785"/>
    <lineage>
        <taxon>Eukaryota</taxon>
        <taxon>Metazoa</taxon>
        <taxon>Ecdysozoa</taxon>
        <taxon>Nematoda</taxon>
        <taxon>Chromadorea</taxon>
        <taxon>Rhabditida</taxon>
        <taxon>Tylenchina</taxon>
        <taxon>Panagrolaimomorpha</taxon>
        <taxon>Panagrolaimoidea</taxon>
        <taxon>Panagrolaimidae</taxon>
        <taxon>Panagrolaimus</taxon>
    </lineage>
</organism>
<accession>A0AC35EY99</accession>
<reference evidence="2" key="1">
    <citation type="submission" date="2022-11" db="UniProtKB">
        <authorList>
            <consortium name="WormBaseParasite"/>
        </authorList>
    </citation>
    <scope>IDENTIFICATION</scope>
</reference>
<sequence>MENLQQSSSSKYVLRTTCKKNGGFKKYQPLPPQEVFQHAFWVLGTEMDVKIKRKARFFNRKTDWMFLPVYLTLSKGLLFIYVKKDSGYILRVSSASTLNYEAIAKYDKQKKKKQPKTNEPNFIYDATIVLHFQFGELRLRFKDDKDLREWRTILLTAHQSLNDISRICTNVSKQPFSSTFLESIVSTISIFPEAGEKDKTERIQFHRHSVPISNKTESETNVATSSTTVTSSSVRSSLSSESGTGISSNVKSTNVVSSSFDPEDDSVFEKTEAKIKRSILKEETRAAQFSSPNARPLPPFRNESIPVVKTLSPEVSGLSQDCNKLLSIEEHTLSFRNRLSIPTTPTSTSNQKPNETETSPERSKVWEFWRQRDAETVAQTSLSPASNSYNKKESQEENDEAEFNCKECDEIIEENEYYPRQLSPISEHYTAESSALSSGVSSLDTVSPRQSLSSLSVHTAIEREYADVEEDNFSETCSETIESYQEYWREVARINEKHKLCVNSERKILINADGNSPEEIKYDDENGGRKPISLMERVLFEVNKRYP</sequence>
<evidence type="ECO:0000313" key="1">
    <source>
        <dbReference type="Proteomes" id="UP000887580"/>
    </source>
</evidence>
<evidence type="ECO:0000313" key="2">
    <source>
        <dbReference type="WBParaSite" id="PS1159_v2.g11850.t1"/>
    </source>
</evidence>
<protein>
    <submittedName>
        <fullName evidence="2">PH domain-containing protein</fullName>
    </submittedName>
</protein>
<dbReference type="Proteomes" id="UP000887580">
    <property type="component" value="Unplaced"/>
</dbReference>
<name>A0AC35EY99_9BILA</name>